<dbReference type="PANTHER" id="PTHR14986">
    <property type="entry name" value="RURM1 PROTEIN"/>
    <property type="match status" value="1"/>
</dbReference>
<name>A0AAW1PT78_9CHLO</name>
<comment type="subcellular location">
    <subcellularLocation>
        <location evidence="5 6">Cytoplasm</location>
    </subcellularLocation>
</comment>
<evidence type="ECO:0000256" key="6">
    <source>
        <dbReference type="RuleBase" id="RU361182"/>
    </source>
</evidence>
<dbReference type="GO" id="GO:0002098">
    <property type="term" value="P:tRNA wobble uridine modification"/>
    <property type="evidence" value="ECO:0007669"/>
    <property type="project" value="UniProtKB-UniRule"/>
</dbReference>
<dbReference type="HAMAP" id="MF_03048">
    <property type="entry name" value="Urm1"/>
    <property type="match status" value="1"/>
</dbReference>
<dbReference type="GO" id="GO:0005829">
    <property type="term" value="C:cytosol"/>
    <property type="evidence" value="ECO:0007669"/>
    <property type="project" value="UniProtKB-UniRule"/>
</dbReference>
<comment type="function">
    <text evidence="5">Acts as a sulfur carrier required for 2-thiolation of mcm(5)S(2)U at tRNA wobble positions of cytosolic tRNA(Lys), tRNA(Glu) and tRNA(Gln). Serves as sulfur donor in tRNA 2-thiolation reaction by being thiocarboxylated (-COSH) at its C-terminus by MOCS3. The sulfur is then transferred to tRNA to form 2-thiolation of mcm(5)S(2)U. Also acts as a ubiquitin-like protein (UBL) that is covalently conjugated via an isopeptide bond to lysine residues of target proteins. The thiocarboxylated form serves as substrate for conjugation and oxidative stress specifically induces the formation of UBL-protein conjugates.</text>
</comment>
<dbReference type="PIRSF" id="PIRSF037379">
    <property type="entry name" value="Ubiquitin-related_modifier_1"/>
    <property type="match status" value="1"/>
</dbReference>
<protein>
    <recommendedName>
        <fullName evidence="5">Ubiquitin-related modifier 1 homolog</fullName>
    </recommendedName>
</protein>
<evidence type="ECO:0000256" key="1">
    <source>
        <dbReference type="ARBA" id="ARBA00022490"/>
    </source>
</evidence>
<comment type="caution">
    <text evidence="7">The sequence shown here is derived from an EMBL/GenBank/DDBJ whole genome shotgun (WGS) entry which is preliminary data.</text>
</comment>
<keyword evidence="1 5" id="KW-0963">Cytoplasm</keyword>
<accession>A0AAW1PT78</accession>
<comment type="similarity">
    <text evidence="5 6">Belongs to the URM1 family.</text>
</comment>
<dbReference type="InterPro" id="IPR012675">
    <property type="entry name" value="Beta-grasp_dom_sf"/>
</dbReference>
<evidence type="ECO:0000256" key="2">
    <source>
        <dbReference type="ARBA" id="ARBA00022499"/>
    </source>
</evidence>
<organism evidence="7 8">
    <name type="scientific">Symbiochloris irregularis</name>
    <dbReference type="NCBI Taxonomy" id="706552"/>
    <lineage>
        <taxon>Eukaryota</taxon>
        <taxon>Viridiplantae</taxon>
        <taxon>Chlorophyta</taxon>
        <taxon>core chlorophytes</taxon>
        <taxon>Trebouxiophyceae</taxon>
        <taxon>Trebouxiales</taxon>
        <taxon>Trebouxiaceae</taxon>
        <taxon>Symbiochloris</taxon>
    </lineage>
</organism>
<feature type="modified residue" description="1-thioglycine" evidence="5">
    <location>
        <position position="99"/>
    </location>
</feature>
<dbReference type="GO" id="GO:0034227">
    <property type="term" value="P:tRNA thio-modification"/>
    <property type="evidence" value="ECO:0007669"/>
    <property type="project" value="UniProtKB-UniRule"/>
</dbReference>
<evidence type="ECO:0000313" key="7">
    <source>
        <dbReference type="EMBL" id="KAK9811152.1"/>
    </source>
</evidence>
<dbReference type="Proteomes" id="UP001465755">
    <property type="component" value="Unassembled WGS sequence"/>
</dbReference>
<dbReference type="AlphaFoldDB" id="A0AAW1PT78"/>
<keyword evidence="8" id="KW-1185">Reference proteome</keyword>
<evidence type="ECO:0000256" key="3">
    <source>
        <dbReference type="ARBA" id="ARBA00022694"/>
    </source>
</evidence>
<comment type="PTM">
    <text evidence="5">C-terminal thiocarboxylation occurs in 2 steps, it is first acyl-adenylated (-COAMP) via the hesA/moeB/thiF part of the MOCS3/UBA4 homolog, then thiocarboxylated (-COSH) via the rhodanese domain of the MOCS3/UBA4 homolog.</text>
</comment>
<dbReference type="GO" id="GO:0032447">
    <property type="term" value="P:protein urmylation"/>
    <property type="evidence" value="ECO:0007669"/>
    <property type="project" value="UniProtKB-UniRule"/>
</dbReference>
<dbReference type="InterPro" id="IPR016155">
    <property type="entry name" value="Mopterin_synth/thiamin_S_b"/>
</dbReference>
<keyword evidence="2 5" id="KW-1017">Isopeptide bond</keyword>
<feature type="cross-link" description="Glycyl lysine isopeptide (Gly-Lys) (interchain with K-? in acceptor proteins)" evidence="5">
    <location>
        <position position="99"/>
    </location>
</feature>
<dbReference type="Pfam" id="PF09138">
    <property type="entry name" value="Urm1"/>
    <property type="match status" value="1"/>
</dbReference>
<dbReference type="EMBL" id="JALJOQ010000011">
    <property type="protein sequence ID" value="KAK9811152.1"/>
    <property type="molecule type" value="Genomic_DNA"/>
</dbReference>
<dbReference type="Gene3D" id="3.10.20.30">
    <property type="match status" value="1"/>
</dbReference>
<reference evidence="7 8" key="1">
    <citation type="journal article" date="2024" name="Nat. Commun.">
        <title>Phylogenomics reveals the evolutionary origins of lichenization in chlorophyte algae.</title>
        <authorList>
            <person name="Puginier C."/>
            <person name="Libourel C."/>
            <person name="Otte J."/>
            <person name="Skaloud P."/>
            <person name="Haon M."/>
            <person name="Grisel S."/>
            <person name="Petersen M."/>
            <person name="Berrin J.G."/>
            <person name="Delaux P.M."/>
            <person name="Dal Grande F."/>
            <person name="Keller J."/>
        </authorList>
    </citation>
    <scope>NUCLEOTIDE SEQUENCE [LARGE SCALE GENOMIC DNA]</scope>
    <source>
        <strain evidence="7 8">SAG 2036</strain>
    </source>
</reference>
<comment type="pathway">
    <text evidence="5 6">tRNA modification; 5-methoxycarbonylmethyl-2-thiouridine-tRNA biosynthesis.</text>
</comment>
<dbReference type="InterPro" id="IPR015221">
    <property type="entry name" value="Urm1"/>
</dbReference>
<evidence type="ECO:0000313" key="8">
    <source>
        <dbReference type="Proteomes" id="UP001465755"/>
    </source>
</evidence>
<gene>
    <name evidence="7" type="ORF">WJX73_006813</name>
</gene>
<evidence type="ECO:0000256" key="4">
    <source>
        <dbReference type="ARBA" id="ARBA00022786"/>
    </source>
</evidence>
<keyword evidence="3 5" id="KW-0819">tRNA processing</keyword>
<keyword evidence="4 5" id="KW-0833">Ubl conjugation pathway</keyword>
<proteinExistence type="inferred from homology"/>
<evidence type="ECO:0000256" key="5">
    <source>
        <dbReference type="HAMAP-Rule" id="MF_03048"/>
    </source>
</evidence>
<dbReference type="SUPFAM" id="SSF54285">
    <property type="entry name" value="MoaD/ThiS"/>
    <property type="match status" value="1"/>
</dbReference>
<dbReference type="CDD" id="cd01764">
    <property type="entry name" value="Ubl_Urm1"/>
    <property type="match status" value="1"/>
</dbReference>
<sequence length="99" mass="11096">MVKLNLHFSGGLELLFGNQKEYSVDVPHEPPSELKVGQLLVWTRDHLLTERPELFMKDKTVRPGILVLVNDVDWELSGTLDSELVDGDNVVFISTLHGG</sequence>